<keyword evidence="1" id="KW-1133">Transmembrane helix</keyword>
<feature type="transmembrane region" description="Helical" evidence="1">
    <location>
        <begin position="44"/>
        <end position="62"/>
    </location>
</feature>
<sequence>MSTYIYISFYSLVVIGFLIRVYFSNSTAMDFYSNKKLNWKRRCAIVFYYVVLFYSAYILVLAKNGDLTYRLFVVPVVPIVVVYLFFLDFIEVPRRFKKRKTMRKR</sequence>
<name>A0A495RJG8_9GAMM</name>
<dbReference type="AlphaFoldDB" id="A0A495RJG8"/>
<protein>
    <submittedName>
        <fullName evidence="2">Uncharacterized protein</fullName>
    </submittedName>
</protein>
<reference evidence="2 3" key="1">
    <citation type="submission" date="2018-10" db="EMBL/GenBank/DDBJ databases">
        <title>Genomic Encyclopedia of Type Strains, Phase IV (KMG-IV): sequencing the most valuable type-strain genomes for metagenomic binning, comparative biology and taxonomic classification.</title>
        <authorList>
            <person name="Goeker M."/>
        </authorList>
    </citation>
    <scope>NUCLEOTIDE SEQUENCE [LARGE SCALE GENOMIC DNA]</scope>
    <source>
        <strain evidence="2 3">DSM 22228</strain>
    </source>
</reference>
<evidence type="ECO:0000256" key="1">
    <source>
        <dbReference type="SAM" id="Phobius"/>
    </source>
</evidence>
<accession>A0A495RJG8</accession>
<dbReference type="RefSeq" id="WP_121144338.1">
    <property type="nucleotide sequence ID" value="NZ_RBWY01000001.1"/>
</dbReference>
<organism evidence="2 3">
    <name type="scientific">Orbus hercynius</name>
    <dbReference type="NCBI Taxonomy" id="593135"/>
    <lineage>
        <taxon>Bacteria</taxon>
        <taxon>Pseudomonadati</taxon>
        <taxon>Pseudomonadota</taxon>
        <taxon>Gammaproteobacteria</taxon>
        <taxon>Orbales</taxon>
        <taxon>Orbaceae</taxon>
        <taxon>Orbus</taxon>
    </lineage>
</organism>
<proteinExistence type="predicted"/>
<feature type="transmembrane region" description="Helical" evidence="1">
    <location>
        <begin position="6"/>
        <end position="23"/>
    </location>
</feature>
<evidence type="ECO:0000313" key="3">
    <source>
        <dbReference type="Proteomes" id="UP000278542"/>
    </source>
</evidence>
<keyword evidence="1" id="KW-0812">Transmembrane</keyword>
<feature type="transmembrane region" description="Helical" evidence="1">
    <location>
        <begin position="68"/>
        <end position="90"/>
    </location>
</feature>
<gene>
    <name evidence="2" type="ORF">DES39_0672</name>
</gene>
<keyword evidence="1" id="KW-0472">Membrane</keyword>
<evidence type="ECO:0000313" key="2">
    <source>
        <dbReference type="EMBL" id="RKS87440.1"/>
    </source>
</evidence>
<dbReference type="EMBL" id="RBWY01000001">
    <property type="protein sequence ID" value="RKS87440.1"/>
    <property type="molecule type" value="Genomic_DNA"/>
</dbReference>
<keyword evidence="3" id="KW-1185">Reference proteome</keyword>
<comment type="caution">
    <text evidence="2">The sequence shown here is derived from an EMBL/GenBank/DDBJ whole genome shotgun (WGS) entry which is preliminary data.</text>
</comment>
<dbReference type="Proteomes" id="UP000278542">
    <property type="component" value="Unassembled WGS sequence"/>
</dbReference>